<dbReference type="Gene3D" id="1.25.40.10">
    <property type="entry name" value="Tetratricopeptide repeat domain"/>
    <property type="match status" value="1"/>
</dbReference>
<organism evidence="1 2">
    <name type="scientific">Streptomyces tardus</name>
    <dbReference type="NCBI Taxonomy" id="2780544"/>
    <lineage>
        <taxon>Bacteria</taxon>
        <taxon>Bacillati</taxon>
        <taxon>Actinomycetota</taxon>
        <taxon>Actinomycetes</taxon>
        <taxon>Kitasatosporales</taxon>
        <taxon>Streptomycetaceae</taxon>
        <taxon>Streptomyces</taxon>
    </lineage>
</organism>
<comment type="caution">
    <text evidence="1">The sequence shown here is derived from an EMBL/GenBank/DDBJ whole genome shotgun (WGS) entry which is preliminary data.</text>
</comment>
<dbReference type="RefSeq" id="WP_211041391.1">
    <property type="nucleotide sequence ID" value="NZ_JAELVF020000001.1"/>
</dbReference>
<reference evidence="1" key="1">
    <citation type="submission" date="2021-06" db="EMBL/GenBank/DDBJ databases">
        <title>Sequencing of actinobacteria type strains.</title>
        <authorList>
            <person name="Nguyen G.-S."/>
            <person name="Wentzel A."/>
        </authorList>
    </citation>
    <scope>NUCLEOTIDE SEQUENCE</scope>
    <source>
        <strain evidence="1">P38-E01</strain>
    </source>
</reference>
<keyword evidence="2" id="KW-1185">Reference proteome</keyword>
<proteinExistence type="predicted"/>
<sequence length="440" mass="48217">MPGPQSYTGLPPELVASSEFQRVCRERDFGQVFQLAKKWAGVYPSRIAALCGMTPSRVGEIMSGRRSLAHIDVIERVADGLRIPGAMLGLAHRPWEIPAIPREFKRTPGQPSASIDEVAAVAEDGGEASGIDDLLTLADGKVTRSTLVALRSSVEDYWRRDDEHGGASLRPAVVGHLRYVSQLMNGADEALRRDLQSLAAELARLAGWAYFDARQYSTARTHFTQALRLSRLQDDYLFMANVLSCMSLQATYDGNSTDAVALACRAQDSARAVGDQPLVMSMLHMREAFAQATLSDSMACHQALDRSRDAYEQARGREDVAPPWVRYFDESKLIVDTGIALARLGESARAEPLIAEGLRRESAAQQRGRAFHAFWLATAQLQQGSLDAACQSASLALDFTASLDSPRVAGHVREFHGRLAPYAREAPVISFEQKMREVLG</sequence>
<dbReference type="SUPFAM" id="SSF48452">
    <property type="entry name" value="TPR-like"/>
    <property type="match status" value="1"/>
</dbReference>
<name>A0A949JC96_9ACTN</name>
<dbReference type="Pfam" id="PF13560">
    <property type="entry name" value="HTH_31"/>
    <property type="match status" value="1"/>
</dbReference>
<dbReference type="EMBL" id="JAELVF020000001">
    <property type="protein sequence ID" value="MBU7597392.1"/>
    <property type="molecule type" value="Genomic_DNA"/>
</dbReference>
<accession>A0A949JC96</accession>
<evidence type="ECO:0000313" key="2">
    <source>
        <dbReference type="Proteomes" id="UP000694501"/>
    </source>
</evidence>
<dbReference type="InterPro" id="IPR011990">
    <property type="entry name" value="TPR-like_helical_dom_sf"/>
</dbReference>
<dbReference type="AlphaFoldDB" id="A0A949JC96"/>
<gene>
    <name evidence="1" type="ORF">JGS22_007030</name>
</gene>
<protein>
    <submittedName>
        <fullName evidence="1">Helix-turn-helix domain-containing protein</fullName>
    </submittedName>
</protein>
<evidence type="ECO:0000313" key="1">
    <source>
        <dbReference type="EMBL" id="MBU7597392.1"/>
    </source>
</evidence>
<dbReference type="Proteomes" id="UP000694501">
    <property type="component" value="Unassembled WGS sequence"/>
</dbReference>